<dbReference type="PRINTS" id="PR00081">
    <property type="entry name" value="GDHRDH"/>
</dbReference>
<dbReference type="Proteomes" id="UP000236655">
    <property type="component" value="Chromosome"/>
</dbReference>
<evidence type="ECO:0000256" key="1">
    <source>
        <dbReference type="ARBA" id="ARBA00006484"/>
    </source>
</evidence>
<dbReference type="InterPro" id="IPR036291">
    <property type="entry name" value="NAD(P)-bd_dom_sf"/>
</dbReference>
<keyword evidence="2" id="KW-0560">Oxidoreductase</keyword>
<comment type="similarity">
    <text evidence="1">Belongs to the short-chain dehydrogenases/reductases (SDR) family.</text>
</comment>
<reference evidence="4" key="1">
    <citation type="submission" date="2017-11" db="EMBL/GenBank/DDBJ databases">
        <authorList>
            <person name="Chan K.G."/>
            <person name="Lee L.S."/>
        </authorList>
    </citation>
    <scope>NUCLEOTIDE SEQUENCE [LARGE SCALE GENOMIC DNA]</scope>
    <source>
        <strain evidence="4">DSM 100970</strain>
    </source>
</reference>
<dbReference type="AlphaFoldDB" id="A0A2I7N4E4"/>
<dbReference type="Pfam" id="PF00106">
    <property type="entry name" value="adh_short"/>
    <property type="match status" value="1"/>
</dbReference>
<gene>
    <name evidence="3" type="ORF">CUN60_03170</name>
</gene>
<organism evidence="3 4">
    <name type="scientific">Aquella oligotrophica</name>
    <dbReference type="NCBI Taxonomy" id="2067065"/>
    <lineage>
        <taxon>Bacteria</taxon>
        <taxon>Pseudomonadati</taxon>
        <taxon>Pseudomonadota</taxon>
        <taxon>Betaproteobacteria</taxon>
        <taxon>Neisseriales</taxon>
        <taxon>Neisseriaceae</taxon>
        <taxon>Aquella</taxon>
    </lineage>
</organism>
<dbReference type="EMBL" id="CP024847">
    <property type="protein sequence ID" value="AUR51340.1"/>
    <property type="molecule type" value="Genomic_DNA"/>
</dbReference>
<accession>A0A2I7N4E4</accession>
<protein>
    <submittedName>
        <fullName evidence="3">Short-chain dehydrogenase</fullName>
    </submittedName>
</protein>
<name>A0A2I7N4E4_9NEIS</name>
<dbReference type="PANTHER" id="PTHR44196">
    <property type="entry name" value="DEHYDROGENASE/REDUCTASE SDR FAMILY MEMBER 7B"/>
    <property type="match status" value="1"/>
</dbReference>
<dbReference type="GO" id="GO:0016491">
    <property type="term" value="F:oxidoreductase activity"/>
    <property type="evidence" value="ECO:0007669"/>
    <property type="project" value="UniProtKB-KW"/>
</dbReference>
<sequence>MMKILITGATSGIGHELAKIYKQGNHEVIALGRNQEALKNLENIGIETRQVDLSNLEATREIFKAIEAKHGHIDLAILNAGNCEYIDCKDFDAQLIKRVFDANVITLANSIEGVLPLLRKSRQPHLAGVASMAAYLPLSRAEAYGASKVAANYLLEALAIDLIDENITVSIINPGFVKTPLTDKNDFPMPFVLEAHEAAKIIVRGIAAKKIEIHFPLRLTIPMKLLSLFPRKLWRKIGQKFKK</sequence>
<dbReference type="InterPro" id="IPR002347">
    <property type="entry name" value="SDR_fam"/>
</dbReference>
<evidence type="ECO:0000256" key="2">
    <source>
        <dbReference type="ARBA" id="ARBA00023002"/>
    </source>
</evidence>
<evidence type="ECO:0000313" key="4">
    <source>
        <dbReference type="Proteomes" id="UP000236655"/>
    </source>
</evidence>
<dbReference type="PANTHER" id="PTHR44196:SF1">
    <property type="entry name" value="DEHYDROGENASE_REDUCTASE SDR FAMILY MEMBER 7B"/>
    <property type="match status" value="1"/>
</dbReference>
<dbReference type="Gene3D" id="3.40.50.720">
    <property type="entry name" value="NAD(P)-binding Rossmann-like Domain"/>
    <property type="match status" value="1"/>
</dbReference>
<dbReference type="KEGG" id="nba:CUN60_03170"/>
<evidence type="ECO:0000313" key="3">
    <source>
        <dbReference type="EMBL" id="AUR51340.1"/>
    </source>
</evidence>
<dbReference type="InterPro" id="IPR020904">
    <property type="entry name" value="Sc_DH/Rdtase_CS"/>
</dbReference>
<dbReference type="GO" id="GO:0016020">
    <property type="term" value="C:membrane"/>
    <property type="evidence" value="ECO:0007669"/>
    <property type="project" value="TreeGrafter"/>
</dbReference>
<dbReference type="OrthoDB" id="9797538at2"/>
<keyword evidence="4" id="KW-1185">Reference proteome</keyword>
<proteinExistence type="inferred from homology"/>
<dbReference type="PROSITE" id="PS00061">
    <property type="entry name" value="ADH_SHORT"/>
    <property type="match status" value="1"/>
</dbReference>
<dbReference type="SUPFAM" id="SSF51735">
    <property type="entry name" value="NAD(P)-binding Rossmann-fold domains"/>
    <property type="match status" value="1"/>
</dbReference>